<dbReference type="InterPro" id="IPR053737">
    <property type="entry name" value="Type_II_TA_Toxin"/>
</dbReference>
<dbReference type="Gene3D" id="1.20.120.1870">
    <property type="entry name" value="Fic/DOC protein, Fido domain"/>
    <property type="match status" value="1"/>
</dbReference>
<dbReference type="PROSITE" id="PS51459">
    <property type="entry name" value="FIDO"/>
    <property type="match status" value="1"/>
</dbReference>
<dbReference type="AlphaFoldDB" id="A0A6N7TXV9"/>
<dbReference type="Proteomes" id="UP000436357">
    <property type="component" value="Unassembled WGS sequence"/>
</dbReference>
<accession>A0A6N7TXV9</accession>
<feature type="domain" description="Fido" evidence="1">
    <location>
        <begin position="24"/>
        <end position="163"/>
    </location>
</feature>
<protein>
    <submittedName>
        <fullName evidence="2">Type II toxin-antitoxin system death-on-curing family toxin</fullName>
    </submittedName>
</protein>
<dbReference type="EMBL" id="WKKW01000003">
    <property type="protein sequence ID" value="MSD91088.1"/>
    <property type="molecule type" value="Genomic_DNA"/>
</dbReference>
<organism evidence="2 3">
    <name type="scientific">Bifidobacterium asteroides</name>
    <dbReference type="NCBI Taxonomy" id="1684"/>
    <lineage>
        <taxon>Bacteria</taxon>
        <taxon>Bacillati</taxon>
        <taxon>Actinomycetota</taxon>
        <taxon>Actinomycetes</taxon>
        <taxon>Bifidobacteriales</taxon>
        <taxon>Bifidobacteriaceae</taxon>
        <taxon>Bifidobacterium</taxon>
    </lineage>
</organism>
<comment type="caution">
    <text evidence="2">The sequence shown here is derived from an EMBL/GenBank/DDBJ whole genome shotgun (WGS) entry which is preliminary data.</text>
</comment>
<dbReference type="InterPro" id="IPR036597">
    <property type="entry name" value="Fido-like_dom_sf"/>
</dbReference>
<sequence>MKNEKLDWAAIAPPIILSEEDCKEQASRIFDLHKLEIQKTGGFSKSDIRGEQKQRLEVESRLLTPVYSVFCISFGMSPAERFEFTDIFDQVSRFAEMLAKDHIFGDGNKRTAMRASLSYLFRMGIELDIDDSDEPERNGMYRWIQEMVSGQKTFTELAAQLRNSARLI</sequence>
<dbReference type="PANTHER" id="PTHR39426">
    <property type="entry name" value="HOMOLOGY TO DEATH-ON-CURING PROTEIN OF PHAGE P1"/>
    <property type="match status" value="1"/>
</dbReference>
<dbReference type="InterPro" id="IPR006440">
    <property type="entry name" value="Doc"/>
</dbReference>
<evidence type="ECO:0000313" key="2">
    <source>
        <dbReference type="EMBL" id="MSD91088.1"/>
    </source>
</evidence>
<dbReference type="SUPFAM" id="SSF140931">
    <property type="entry name" value="Fic-like"/>
    <property type="match status" value="1"/>
</dbReference>
<evidence type="ECO:0000313" key="3">
    <source>
        <dbReference type="Proteomes" id="UP000436357"/>
    </source>
</evidence>
<dbReference type="OrthoDB" id="9802752at2"/>
<gene>
    <name evidence="2" type="ORF">GKC41_05375</name>
</gene>
<reference evidence="2 3" key="1">
    <citation type="submission" date="2019-11" db="EMBL/GenBank/DDBJ databases">
        <title>Draft Genome Sequence of Plant Growth-Promoting Rhizosphere-Associated Bacteria.</title>
        <authorList>
            <person name="Vasilyev I.Y."/>
            <person name="Radchenko V."/>
            <person name="Ilnitskaya E.V."/>
        </authorList>
    </citation>
    <scope>NUCLEOTIDE SEQUENCE [LARGE SCALE GENOMIC DNA]</scope>
    <source>
        <strain evidence="2 3">VRA_9sq_n</strain>
    </source>
</reference>
<name>A0A6N7TXV9_9BIFI</name>
<dbReference type="RefSeq" id="WP_154313312.1">
    <property type="nucleotide sequence ID" value="NZ_WKKW01000003.1"/>
</dbReference>
<dbReference type="InterPro" id="IPR003812">
    <property type="entry name" value="Fido"/>
</dbReference>
<dbReference type="GO" id="GO:0016301">
    <property type="term" value="F:kinase activity"/>
    <property type="evidence" value="ECO:0007669"/>
    <property type="project" value="InterPro"/>
</dbReference>
<proteinExistence type="predicted"/>
<dbReference type="PANTHER" id="PTHR39426:SF1">
    <property type="entry name" value="HOMOLOGY TO DEATH-ON-CURING PROTEIN OF PHAGE P1"/>
    <property type="match status" value="1"/>
</dbReference>
<dbReference type="Pfam" id="PF02661">
    <property type="entry name" value="Fic"/>
    <property type="match status" value="1"/>
</dbReference>
<evidence type="ECO:0000259" key="1">
    <source>
        <dbReference type="PROSITE" id="PS51459"/>
    </source>
</evidence>